<comment type="caution">
    <text evidence="2">The sequence shown here is derived from an EMBL/GenBank/DDBJ whole genome shotgun (WGS) entry which is preliminary data.</text>
</comment>
<dbReference type="SMART" id="SM00710">
    <property type="entry name" value="PbH1"/>
    <property type="match status" value="6"/>
</dbReference>
<evidence type="ECO:0000313" key="3">
    <source>
        <dbReference type="Proteomes" id="UP000292855"/>
    </source>
</evidence>
<accession>A0A4Q6XVD7</accession>
<feature type="domain" description="Right handed beta helix" evidence="1">
    <location>
        <begin position="187"/>
        <end position="324"/>
    </location>
</feature>
<reference evidence="2 3" key="1">
    <citation type="submission" date="2019-02" db="EMBL/GenBank/DDBJ databases">
        <authorList>
            <person name="Li Y."/>
        </authorList>
    </citation>
    <scope>NUCLEOTIDE SEQUENCE [LARGE SCALE GENOMIC DNA]</scope>
    <source>
        <strain evidence="2 3">30C10-4-7</strain>
    </source>
</reference>
<dbReference type="Pfam" id="PF13229">
    <property type="entry name" value="Beta_helix"/>
    <property type="match status" value="1"/>
</dbReference>
<dbReference type="InterPro" id="IPR006626">
    <property type="entry name" value="PbH1"/>
</dbReference>
<dbReference type="OrthoDB" id="3333873at2"/>
<proteinExistence type="predicted"/>
<dbReference type="Proteomes" id="UP000292855">
    <property type="component" value="Unassembled WGS sequence"/>
</dbReference>
<dbReference type="SUPFAM" id="SSF51126">
    <property type="entry name" value="Pectin lyase-like"/>
    <property type="match status" value="1"/>
</dbReference>
<dbReference type="InterPro" id="IPR011050">
    <property type="entry name" value="Pectin_lyase_fold/virulence"/>
</dbReference>
<keyword evidence="3" id="KW-1185">Reference proteome</keyword>
<dbReference type="RefSeq" id="WP_130139871.1">
    <property type="nucleotide sequence ID" value="NZ_SGIT01000001.1"/>
</dbReference>
<organism evidence="2 3">
    <name type="scientific">Sphingobacterium corticibacterium</name>
    <dbReference type="NCBI Taxonomy" id="2484746"/>
    <lineage>
        <taxon>Bacteria</taxon>
        <taxon>Pseudomonadati</taxon>
        <taxon>Bacteroidota</taxon>
        <taxon>Sphingobacteriia</taxon>
        <taxon>Sphingobacteriales</taxon>
        <taxon>Sphingobacteriaceae</taxon>
        <taxon>Sphingobacterium</taxon>
    </lineage>
</organism>
<dbReference type="InterPro" id="IPR012334">
    <property type="entry name" value="Pectin_lyas_fold"/>
</dbReference>
<dbReference type="Gene3D" id="2.160.20.10">
    <property type="entry name" value="Single-stranded right-handed beta-helix, Pectin lyase-like"/>
    <property type="match status" value="1"/>
</dbReference>
<dbReference type="EMBL" id="SGIT01000001">
    <property type="protein sequence ID" value="RZF61642.1"/>
    <property type="molecule type" value="Genomic_DNA"/>
</dbReference>
<gene>
    <name evidence="2" type="ORF">EWE74_02020</name>
</gene>
<name>A0A4Q6XVD7_9SPHI</name>
<sequence length="494" mass="54880">MKRILILILGIIPLFLQAATYYLDAENGNDNNNGLTELSAWQTFKNVNTKQLLSGDTILLKRGTVFEGVLELNGEGSFINPIVIAAYGTGDKPVVNAPDNSLYAIRVFNSSYLILSDLEIVNHGSSDLATRTGVKLESIDYGTSKSVILRSLDIRDVNGSLVKEAGGGSGILIQSRGETKPSNFDGLIIEHCTITNCQRNAMIWNAHWQRDERWFPSTNTIVRNNLIRGVPGDGIVPIGCVNTLIEFNKMMDCPSTLPKTEAAAGFWPWSCDNTTIQFNEVSDHKAPWDAQGFDSDYNCTNTTIQYNYSHHNDGGFVLICNSGESTEQIGNIGTLVQYNLSINDGQRTKPTRIGMFSPSIHIAGPVKQTTIFRNLIFAGNKLTQDTHRSMITADSWGGFANQTKILENEFISTEPSNIDLQKSTDNLLKENRFYGSYANTDSLKTNNVFKLKEKNITPNQLKEKFLKTKRIANGKATISYIDRVAIEDYFNSKR</sequence>
<evidence type="ECO:0000259" key="1">
    <source>
        <dbReference type="Pfam" id="PF13229"/>
    </source>
</evidence>
<dbReference type="InterPro" id="IPR039448">
    <property type="entry name" value="Beta_helix"/>
</dbReference>
<dbReference type="AlphaFoldDB" id="A0A4Q6XVD7"/>
<evidence type="ECO:0000313" key="2">
    <source>
        <dbReference type="EMBL" id="RZF61642.1"/>
    </source>
</evidence>
<protein>
    <submittedName>
        <fullName evidence="2">Right-handed parallel beta-helix repeat-containing protein</fullName>
    </submittedName>
</protein>